<keyword evidence="1" id="KW-0472">Membrane</keyword>
<evidence type="ECO:0000256" key="2">
    <source>
        <dbReference type="SAM" id="SignalP"/>
    </source>
</evidence>
<gene>
    <name evidence="4" type="ORF">ORV05_08510</name>
</gene>
<name>A0ABY7B663_9PSEU</name>
<proteinExistence type="predicted"/>
<dbReference type="InterPro" id="IPR038507">
    <property type="entry name" value="YcnI-like_sf"/>
</dbReference>
<keyword evidence="1" id="KW-0812">Transmembrane</keyword>
<protein>
    <submittedName>
        <fullName evidence="4">DUF1775 domain-containing protein</fullName>
    </submittedName>
</protein>
<keyword evidence="1" id="KW-1133">Transmembrane helix</keyword>
<keyword evidence="2" id="KW-0732">Signal</keyword>
<sequence length="244" mass="24780">MNRFPRIAAPVAGAAAALVLLAGSAQAHVRVRAPQAVVGMPATLQFRVPSEEQVAGTIRLSLTVPADLTVTGIDPVGGWTATPGAGSHEITWTAQPGHPLRPDQVADFTVHAGPLPDHPSLGFVLVQTYSNGDTVAWNQIQAGPGAPEFPSPVLTVAGASAGAQPDLAPGSVAAAQEPSTENAPVAGPAVLPVAPAPAASPNPLWYAGGAILLVLGGGGGVLLGRRRRSTPRIRRVPGWAIKRR</sequence>
<feature type="domain" description="YncI copper-binding" evidence="3">
    <location>
        <begin position="88"/>
        <end position="156"/>
    </location>
</feature>
<reference evidence="4" key="1">
    <citation type="submission" date="2022-11" db="EMBL/GenBank/DDBJ databases">
        <authorList>
            <person name="Mo P."/>
        </authorList>
    </citation>
    <scope>NUCLEOTIDE SEQUENCE</scope>
    <source>
        <strain evidence="4">HUAS 11-8</strain>
    </source>
</reference>
<dbReference type="Proteomes" id="UP001163203">
    <property type="component" value="Chromosome"/>
</dbReference>
<feature type="chain" id="PRO_5046762039" evidence="2">
    <location>
        <begin position="28"/>
        <end position="244"/>
    </location>
</feature>
<organism evidence="4 5">
    <name type="scientific">Amycolatopsis cynarae</name>
    <dbReference type="NCBI Taxonomy" id="2995223"/>
    <lineage>
        <taxon>Bacteria</taxon>
        <taxon>Bacillati</taxon>
        <taxon>Actinomycetota</taxon>
        <taxon>Actinomycetes</taxon>
        <taxon>Pseudonocardiales</taxon>
        <taxon>Pseudonocardiaceae</taxon>
        <taxon>Amycolatopsis</taxon>
    </lineage>
</organism>
<evidence type="ECO:0000259" key="3">
    <source>
        <dbReference type="Pfam" id="PF07987"/>
    </source>
</evidence>
<feature type="signal peptide" evidence="2">
    <location>
        <begin position="1"/>
        <end position="27"/>
    </location>
</feature>
<dbReference type="RefSeq" id="WP_268757895.1">
    <property type="nucleotide sequence ID" value="NZ_CP113836.1"/>
</dbReference>
<evidence type="ECO:0000313" key="5">
    <source>
        <dbReference type="Proteomes" id="UP001163203"/>
    </source>
</evidence>
<accession>A0ABY7B663</accession>
<dbReference type="EMBL" id="CP113836">
    <property type="protein sequence ID" value="WAL67800.1"/>
    <property type="molecule type" value="Genomic_DNA"/>
</dbReference>
<keyword evidence="5" id="KW-1185">Reference proteome</keyword>
<dbReference type="InterPro" id="IPR012533">
    <property type="entry name" value="YcnI-copper_dom"/>
</dbReference>
<feature type="transmembrane region" description="Helical" evidence="1">
    <location>
        <begin position="204"/>
        <end position="224"/>
    </location>
</feature>
<feature type="domain" description="YncI copper-binding" evidence="3">
    <location>
        <begin position="28"/>
        <end position="82"/>
    </location>
</feature>
<dbReference type="Pfam" id="PF07987">
    <property type="entry name" value="DUF1775"/>
    <property type="match status" value="2"/>
</dbReference>
<evidence type="ECO:0000256" key="1">
    <source>
        <dbReference type="SAM" id="Phobius"/>
    </source>
</evidence>
<evidence type="ECO:0000313" key="4">
    <source>
        <dbReference type="EMBL" id="WAL67800.1"/>
    </source>
</evidence>
<dbReference type="Gene3D" id="2.60.40.2230">
    <property type="entry name" value="Uncharacterised protein YcnI-like PF07987, DUF1775"/>
    <property type="match status" value="1"/>
</dbReference>